<feature type="active site" description="Charge relay system" evidence="4 5">
    <location>
        <position position="451"/>
    </location>
</feature>
<dbReference type="STRING" id="665126.ABB55_08090"/>
<feature type="active site" description="Charge relay system" evidence="4 5">
    <location>
        <position position="256"/>
    </location>
</feature>
<dbReference type="PROSITE" id="PS00137">
    <property type="entry name" value="SUBTILASE_HIS"/>
    <property type="match status" value="1"/>
</dbReference>
<evidence type="ECO:0000259" key="8">
    <source>
        <dbReference type="Pfam" id="PF00082"/>
    </source>
</evidence>
<dbReference type="PROSITE" id="PS51892">
    <property type="entry name" value="SUBTILASE"/>
    <property type="match status" value="1"/>
</dbReference>
<dbReference type="PROSITE" id="PS00138">
    <property type="entry name" value="SUBTILASE_SER"/>
    <property type="match status" value="1"/>
</dbReference>
<sequence>MVEVVFGGKSGVSFTFSPDGAELSASLSQVATQGKISVAMKPLLPLARSLSQSLAVSRASAELVRPAGTGSVSARDRLTKAFANHLLIDNRSHQPVGFTERVYLRFEDGVSPEEIRRTLSRQKHMRIVRKVGFAANAFVLEPNIDLGTAVFEVSLELLRHVSVSRCHPELLRPRQNRAGAPMQWHLGSRRIGGAQVDQHAHVEAAWSHSRGAGINVAIIDDGFDLTHPELKPGRVIEFDATTQTADARPRSARENHGTACAGVAVAAGVAGASGVAPEANLIAIRSDGALGSLTEADAFEFAARHGADVISCSWGPVDGHPDDPNDPLHNNVVPMSDLTRDALQHCLRTGRNGRGIVIAWAAGNGNESVDNDGYAAHPDVMAVAACNDRGTRSHYSDMGDAIACCFPSSDRGGPTPGIWTTDRRGRRGYNPGNASLGDPAGDYTSTFGGTSSACPGAAGTAALVLAADPDLTYRDVIELIKSTADRIDLAGGNYDARGHSPFYGHGRVNAERAVVQARASALA</sequence>
<dbReference type="PANTHER" id="PTHR42884">
    <property type="entry name" value="PROPROTEIN CONVERTASE SUBTILISIN/KEXIN-RELATED"/>
    <property type="match status" value="1"/>
</dbReference>
<evidence type="ECO:0000256" key="4">
    <source>
        <dbReference type="PIRSR" id="PIRSR615500-1"/>
    </source>
</evidence>
<dbReference type="GO" id="GO:0016020">
    <property type="term" value="C:membrane"/>
    <property type="evidence" value="ECO:0007669"/>
    <property type="project" value="TreeGrafter"/>
</dbReference>
<dbReference type="InterPro" id="IPR015500">
    <property type="entry name" value="Peptidase_S8_subtilisin-rel"/>
</dbReference>
<dbReference type="Gene3D" id="3.40.50.200">
    <property type="entry name" value="Peptidase S8/S53 domain"/>
    <property type="match status" value="1"/>
</dbReference>
<evidence type="ECO:0000256" key="1">
    <source>
        <dbReference type="ARBA" id="ARBA00022670"/>
    </source>
</evidence>
<gene>
    <name evidence="9" type="ORF">ABB55_08090</name>
</gene>
<keyword evidence="2 5" id="KW-0378">Hydrolase</keyword>
<protein>
    <recommendedName>
        <fullName evidence="8">Peptidase S8/S53 domain-containing protein</fullName>
    </recommendedName>
</protein>
<evidence type="ECO:0000256" key="5">
    <source>
        <dbReference type="PROSITE-ProRule" id="PRU01240"/>
    </source>
</evidence>
<dbReference type="PANTHER" id="PTHR42884:SF14">
    <property type="entry name" value="NEUROENDOCRINE CONVERTASE 1"/>
    <property type="match status" value="1"/>
</dbReference>
<feature type="active site" description="Charge relay system" evidence="4 5">
    <location>
        <position position="220"/>
    </location>
</feature>
<reference evidence="9 10" key="2">
    <citation type="submission" date="2015-10" db="EMBL/GenBank/DDBJ databases">
        <title>Draft Genome Sequence of Prosthecomicrobium hirschii ATCC 27832.</title>
        <authorList>
            <person name="Daniel J."/>
            <person name="Givan S.A."/>
            <person name="Brun Y.V."/>
            <person name="Brown P.J."/>
        </authorList>
    </citation>
    <scope>NUCLEOTIDE SEQUENCE [LARGE SCALE GENOMIC DNA]</scope>
    <source>
        <strain evidence="9 10">16</strain>
    </source>
</reference>
<dbReference type="InterPro" id="IPR022398">
    <property type="entry name" value="Peptidase_S8_His-AS"/>
</dbReference>
<feature type="domain" description="Peptidase S8/S53" evidence="8">
    <location>
        <begin position="211"/>
        <end position="492"/>
    </location>
</feature>
<dbReference type="EMBL" id="LJYW01000001">
    <property type="protein sequence ID" value="KPL52195.1"/>
    <property type="molecule type" value="Genomic_DNA"/>
</dbReference>
<dbReference type="RefSeq" id="WP_054358358.1">
    <property type="nucleotide sequence ID" value="NZ_LJYW01000001.1"/>
</dbReference>
<evidence type="ECO:0000313" key="9">
    <source>
        <dbReference type="EMBL" id="KPL52195.1"/>
    </source>
</evidence>
<dbReference type="InterPro" id="IPR000209">
    <property type="entry name" value="Peptidase_S8/S53_dom"/>
</dbReference>
<organism evidence="9 10">
    <name type="scientific">Prosthecodimorpha hirschii</name>
    <dbReference type="NCBI Taxonomy" id="665126"/>
    <lineage>
        <taxon>Bacteria</taxon>
        <taxon>Pseudomonadati</taxon>
        <taxon>Pseudomonadota</taxon>
        <taxon>Alphaproteobacteria</taxon>
        <taxon>Hyphomicrobiales</taxon>
        <taxon>Ancalomicrobiaceae</taxon>
        <taxon>Prosthecodimorpha</taxon>
    </lineage>
</organism>
<dbReference type="InterPro" id="IPR036852">
    <property type="entry name" value="Peptidase_S8/S53_dom_sf"/>
</dbReference>
<accession>A0A0P6VJL0</accession>
<evidence type="ECO:0000256" key="6">
    <source>
        <dbReference type="RuleBase" id="RU003355"/>
    </source>
</evidence>
<comment type="similarity">
    <text evidence="5 6">Belongs to the peptidase S8 family.</text>
</comment>
<dbReference type="PRINTS" id="PR00723">
    <property type="entry name" value="SUBTILISIN"/>
</dbReference>
<dbReference type="GO" id="GO:0004252">
    <property type="term" value="F:serine-type endopeptidase activity"/>
    <property type="evidence" value="ECO:0007669"/>
    <property type="project" value="UniProtKB-UniRule"/>
</dbReference>
<keyword evidence="10" id="KW-1185">Reference proteome</keyword>
<dbReference type="SUPFAM" id="SSF52743">
    <property type="entry name" value="Subtilisin-like"/>
    <property type="match status" value="1"/>
</dbReference>
<proteinExistence type="inferred from homology"/>
<dbReference type="InterPro" id="IPR023827">
    <property type="entry name" value="Peptidase_S8_Asp-AS"/>
</dbReference>
<evidence type="ECO:0000313" key="10">
    <source>
        <dbReference type="Proteomes" id="UP000048984"/>
    </source>
</evidence>
<name>A0A0P6VJL0_9HYPH</name>
<comment type="caution">
    <text evidence="9">The sequence shown here is derived from an EMBL/GenBank/DDBJ whole genome shotgun (WGS) entry which is preliminary data.</text>
</comment>
<evidence type="ECO:0000256" key="2">
    <source>
        <dbReference type="ARBA" id="ARBA00022801"/>
    </source>
</evidence>
<dbReference type="InterPro" id="IPR023828">
    <property type="entry name" value="Peptidase_S8_Ser-AS"/>
</dbReference>
<feature type="region of interest" description="Disordered" evidence="7">
    <location>
        <begin position="415"/>
        <end position="437"/>
    </location>
</feature>
<dbReference type="Proteomes" id="UP000048984">
    <property type="component" value="Unassembled WGS sequence"/>
</dbReference>
<keyword evidence="3 5" id="KW-0720">Serine protease</keyword>
<dbReference type="Pfam" id="PF00082">
    <property type="entry name" value="Peptidase_S8"/>
    <property type="match status" value="1"/>
</dbReference>
<dbReference type="GO" id="GO:0016485">
    <property type="term" value="P:protein processing"/>
    <property type="evidence" value="ECO:0007669"/>
    <property type="project" value="TreeGrafter"/>
</dbReference>
<evidence type="ECO:0000256" key="3">
    <source>
        <dbReference type="ARBA" id="ARBA00022825"/>
    </source>
</evidence>
<evidence type="ECO:0000256" key="7">
    <source>
        <dbReference type="SAM" id="MobiDB-lite"/>
    </source>
</evidence>
<keyword evidence="1 5" id="KW-0645">Protease</keyword>
<dbReference type="PROSITE" id="PS00136">
    <property type="entry name" value="SUBTILASE_ASP"/>
    <property type="match status" value="1"/>
</dbReference>
<dbReference type="AlphaFoldDB" id="A0A0P6VJL0"/>
<reference evidence="9 10" key="1">
    <citation type="submission" date="2015-09" db="EMBL/GenBank/DDBJ databases">
        <authorList>
            <person name="Jackson K.R."/>
            <person name="Lunt B.L."/>
            <person name="Fisher J.N.B."/>
            <person name="Gardner A.V."/>
            <person name="Bailey M.E."/>
            <person name="Deus L.M."/>
            <person name="Earl A.S."/>
            <person name="Gibby P.D."/>
            <person name="Hartmann K.A."/>
            <person name="Liu J.E."/>
            <person name="Manci A.M."/>
            <person name="Nielsen D.A."/>
            <person name="Solomon M.B."/>
            <person name="Breakwell D.P."/>
            <person name="Burnett S.H."/>
            <person name="Grose J.H."/>
        </authorList>
    </citation>
    <scope>NUCLEOTIDE SEQUENCE [LARGE SCALE GENOMIC DNA]</scope>
    <source>
        <strain evidence="9 10">16</strain>
    </source>
</reference>